<sequence length="129" mass="14224">MWVGEKSTFDKEGVRRPESPAFTRSEVPPMQTAHWLLKPAGVVRGTWTDPETAVDWLTARLAEHAPRFLSPQDRDARRLAGQGRAARERLSWGGDVSLGHYLNQPLFLSLALVTCSPNRAAPALPCPAP</sequence>
<protein>
    <submittedName>
        <fullName evidence="2">Uncharacterized protein</fullName>
    </submittedName>
</protein>
<name>A0A1Z2L5C9_9ACTN</name>
<dbReference type="KEGG" id="salj:SMD11_3875"/>
<dbReference type="EMBL" id="CP021744">
    <property type="protein sequence ID" value="ARZ69490.1"/>
    <property type="molecule type" value="Genomic_DNA"/>
</dbReference>
<evidence type="ECO:0000256" key="1">
    <source>
        <dbReference type="SAM" id="MobiDB-lite"/>
    </source>
</evidence>
<proteinExistence type="predicted"/>
<feature type="compositionally biased region" description="Basic and acidic residues" evidence="1">
    <location>
        <begin position="7"/>
        <end position="18"/>
    </location>
</feature>
<dbReference type="Proteomes" id="UP000195755">
    <property type="component" value="Chromosome"/>
</dbReference>
<accession>A0A1Z2L5C9</accession>
<gene>
    <name evidence="2" type="ORF">SMD11_3875</name>
</gene>
<reference evidence="2 3" key="1">
    <citation type="submission" date="2017-06" db="EMBL/GenBank/DDBJ databases">
        <title>Streptomyces albireticuli Genome sequencing and assembly.</title>
        <authorList>
            <person name="Wang Y."/>
            <person name="Du B."/>
            <person name="Ding Y."/>
            <person name="Liu H."/>
            <person name="Hou Q."/>
            <person name="Liu K."/>
            <person name="Yao L."/>
            <person name="Wang C."/>
        </authorList>
    </citation>
    <scope>NUCLEOTIDE SEQUENCE [LARGE SCALE GENOMIC DNA]</scope>
    <source>
        <strain evidence="2 3">MDJK11</strain>
    </source>
</reference>
<evidence type="ECO:0000313" key="2">
    <source>
        <dbReference type="EMBL" id="ARZ69490.1"/>
    </source>
</evidence>
<dbReference type="AlphaFoldDB" id="A0A1Z2L5C9"/>
<feature type="region of interest" description="Disordered" evidence="1">
    <location>
        <begin position="1"/>
        <end position="26"/>
    </location>
</feature>
<evidence type="ECO:0000313" key="3">
    <source>
        <dbReference type="Proteomes" id="UP000195755"/>
    </source>
</evidence>
<organism evidence="2 3">
    <name type="scientific">Streptomyces albireticuli</name>
    <dbReference type="NCBI Taxonomy" id="1940"/>
    <lineage>
        <taxon>Bacteria</taxon>
        <taxon>Bacillati</taxon>
        <taxon>Actinomycetota</taxon>
        <taxon>Actinomycetes</taxon>
        <taxon>Kitasatosporales</taxon>
        <taxon>Streptomycetaceae</taxon>
        <taxon>Streptomyces</taxon>
    </lineage>
</organism>